<keyword evidence="5" id="KW-0489">Methyltransferase</keyword>
<dbReference type="GO" id="GO:0008168">
    <property type="term" value="F:methyltransferase activity"/>
    <property type="evidence" value="ECO:0007669"/>
    <property type="project" value="UniProtKB-KW"/>
</dbReference>
<evidence type="ECO:0000259" key="4">
    <source>
        <dbReference type="Pfam" id="PF21302"/>
    </source>
</evidence>
<organism evidence="5 6">
    <name type="scientific">Ammoniphilus oxalaticus</name>
    <dbReference type="NCBI Taxonomy" id="66863"/>
    <lineage>
        <taxon>Bacteria</taxon>
        <taxon>Bacillati</taxon>
        <taxon>Bacillota</taxon>
        <taxon>Bacilli</taxon>
        <taxon>Bacillales</taxon>
        <taxon>Paenibacillaceae</taxon>
        <taxon>Aneurinibacillus group</taxon>
        <taxon>Ammoniphilus</taxon>
    </lineage>
</organism>
<dbReference type="PIRSF" id="PIRSF018249">
    <property type="entry name" value="MyrA_prd"/>
    <property type="match status" value="1"/>
</dbReference>
<proteinExistence type="predicted"/>
<keyword evidence="1" id="KW-0862">Zinc</keyword>
<dbReference type="InterPro" id="IPR041698">
    <property type="entry name" value="Methyltransf_25"/>
</dbReference>
<feature type="domain" description="Methyltransferase" evidence="3">
    <location>
        <begin position="113"/>
        <end position="201"/>
    </location>
</feature>
<dbReference type="EMBL" id="MCHY01000006">
    <property type="protein sequence ID" value="RKD25784.1"/>
    <property type="molecule type" value="Genomic_DNA"/>
</dbReference>
<keyword evidence="5" id="KW-0808">Transferase</keyword>
<dbReference type="Pfam" id="PF21302">
    <property type="entry name" value="Zn_ribbon_RlmA"/>
    <property type="match status" value="1"/>
</dbReference>
<dbReference type="GO" id="GO:0046872">
    <property type="term" value="F:metal ion binding"/>
    <property type="evidence" value="ECO:0007669"/>
    <property type="project" value="UniProtKB-KW"/>
</dbReference>
<feature type="binding site" evidence="1">
    <location>
        <position position="32"/>
    </location>
    <ligand>
        <name>Zn(2+)</name>
        <dbReference type="ChEBI" id="CHEBI:29105"/>
    </ligand>
</feature>
<evidence type="ECO:0000313" key="5">
    <source>
        <dbReference type="EMBL" id="RKD25784.1"/>
    </source>
</evidence>
<dbReference type="InterPro" id="IPR016718">
    <property type="entry name" value="rRNA_m1G-MeTrfase_A_prd"/>
</dbReference>
<feature type="binding site" evidence="2">
    <location>
        <position position="212"/>
    </location>
    <ligand>
        <name>S-adenosyl-L-methionine</name>
        <dbReference type="ChEBI" id="CHEBI:59789"/>
    </ligand>
</feature>
<accession>A0A419SNB0</accession>
<evidence type="ECO:0000259" key="3">
    <source>
        <dbReference type="Pfam" id="PF13649"/>
    </source>
</evidence>
<dbReference type="Pfam" id="PF13649">
    <property type="entry name" value="Methyltransf_25"/>
    <property type="match status" value="1"/>
</dbReference>
<keyword evidence="1" id="KW-0479">Metal-binding</keyword>
<evidence type="ECO:0000256" key="2">
    <source>
        <dbReference type="PIRSR" id="PIRSR018249-2"/>
    </source>
</evidence>
<gene>
    <name evidence="5" type="ORF">BEP19_02255</name>
</gene>
<keyword evidence="6" id="KW-1185">Reference proteome</keyword>
<feature type="binding site" evidence="1">
    <location>
        <position position="46"/>
    </location>
    <ligand>
        <name>Zn(2+)</name>
        <dbReference type="ChEBI" id="CHEBI:29105"/>
    </ligand>
</feature>
<feature type="binding site" evidence="1">
    <location>
        <position position="50"/>
    </location>
    <ligand>
        <name>Zn(2+)</name>
        <dbReference type="ChEBI" id="CHEBI:29105"/>
    </ligand>
</feature>
<feature type="domain" description="23S rRNA (guanine(745)-N(1))-methyltransferase N-terminal" evidence="4">
    <location>
        <begin position="27"/>
        <end position="63"/>
    </location>
</feature>
<dbReference type="CDD" id="cd02440">
    <property type="entry name" value="AdoMet_MTases"/>
    <property type="match status" value="1"/>
</dbReference>
<dbReference type="Proteomes" id="UP000284219">
    <property type="component" value="Unassembled WGS sequence"/>
</dbReference>
<evidence type="ECO:0000313" key="6">
    <source>
        <dbReference type="Proteomes" id="UP000284219"/>
    </source>
</evidence>
<sequence length="303" mass="34765">MNEVDPLFEVNKRIRSAKFVSRFESIFKCPICNLPMHVFELKSLLCSNNHTFDFARQGYINLTTRQIQSKYSKKLFEARRKLIIEDGFFKPMNRAITDFICQHAPREMEPMSIIDMGCGEGSHLSNICDAMSSYHKKTVTGVGVDISKDGISLASRDYDNKIWIVADLVNTPFRDQQFDVILNILSPSNYAEFNRLLKTDGIVIKVIPQAGYLQELRKTLFDTPEKQVYSNVDTVELFSANYQVIDCLRSSYTVTLNRSSVHSLLMMTPLSWDATENQIRTFLKEESTEVTVDLDVLVGKRRN</sequence>
<comment type="caution">
    <text evidence="5">The sequence shown here is derived from an EMBL/GenBank/DDBJ whole genome shotgun (WGS) entry which is preliminary data.</text>
</comment>
<feature type="binding site" evidence="2">
    <location>
        <begin position="120"/>
        <end position="121"/>
    </location>
    <ligand>
        <name>S-adenosyl-L-methionine</name>
        <dbReference type="ChEBI" id="CHEBI:59789"/>
    </ligand>
</feature>
<evidence type="ECO:0000256" key="1">
    <source>
        <dbReference type="PIRSR" id="PIRSR018249-1"/>
    </source>
</evidence>
<dbReference type="Gene3D" id="3.40.50.150">
    <property type="entry name" value="Vaccinia Virus protein VP39"/>
    <property type="match status" value="1"/>
</dbReference>
<name>A0A419SNB0_9BACL</name>
<dbReference type="AlphaFoldDB" id="A0A419SNB0"/>
<protein>
    <submittedName>
        <fullName evidence="5">SAM-dependent methyltransferase</fullName>
    </submittedName>
</protein>
<feature type="binding site" evidence="2">
    <location>
        <position position="89"/>
    </location>
    <ligand>
        <name>S-adenosyl-L-methionine</name>
        <dbReference type="ChEBI" id="CHEBI:59789"/>
    </ligand>
</feature>
<feature type="binding site" evidence="1">
    <location>
        <position position="29"/>
    </location>
    <ligand>
        <name>Zn(2+)</name>
        <dbReference type="ChEBI" id="CHEBI:29105"/>
    </ligand>
</feature>
<dbReference type="InterPro" id="IPR048647">
    <property type="entry name" value="RlmA_N"/>
</dbReference>
<reference evidence="5 6" key="1">
    <citation type="submission" date="2016-08" db="EMBL/GenBank/DDBJ databases">
        <title>Novel Firmicute Genomes.</title>
        <authorList>
            <person name="Poppleton D.I."/>
            <person name="Gribaldo S."/>
        </authorList>
    </citation>
    <scope>NUCLEOTIDE SEQUENCE [LARGE SCALE GENOMIC DNA]</scope>
    <source>
        <strain evidence="5 6">RAOx-1</strain>
    </source>
</reference>
<keyword evidence="2" id="KW-0949">S-adenosyl-L-methionine</keyword>
<dbReference type="InterPro" id="IPR029063">
    <property type="entry name" value="SAM-dependent_MTases_sf"/>
</dbReference>
<dbReference type="GO" id="GO:0032259">
    <property type="term" value="P:methylation"/>
    <property type="evidence" value="ECO:0007669"/>
    <property type="project" value="UniProtKB-KW"/>
</dbReference>
<dbReference type="SUPFAM" id="SSF53335">
    <property type="entry name" value="S-adenosyl-L-methionine-dependent methyltransferases"/>
    <property type="match status" value="1"/>
</dbReference>
<dbReference type="OrthoDB" id="5522265at2"/>